<gene>
    <name evidence="2" type="ORF">NDM98_10195</name>
</gene>
<dbReference type="RefSeq" id="WP_251607050.1">
    <property type="nucleotide sequence ID" value="NZ_JAMQJY010000001.1"/>
</dbReference>
<dbReference type="Gene3D" id="3.30.1390.10">
    <property type="match status" value="1"/>
</dbReference>
<evidence type="ECO:0000313" key="2">
    <source>
        <dbReference type="EMBL" id="MCM2675822.1"/>
    </source>
</evidence>
<keyword evidence="1" id="KW-1133">Transmembrane helix</keyword>
<dbReference type="InterPro" id="IPR014719">
    <property type="entry name" value="Ribosomal_bL12_C/ClpS-like"/>
</dbReference>
<evidence type="ECO:0008006" key="4">
    <source>
        <dbReference type="Google" id="ProtNLM"/>
    </source>
</evidence>
<name>A0ABT0XKT5_9BACI</name>
<keyword evidence="1" id="KW-0812">Transmembrane</keyword>
<proteinExistence type="predicted"/>
<feature type="transmembrane region" description="Helical" evidence="1">
    <location>
        <begin position="6"/>
        <end position="23"/>
    </location>
</feature>
<protein>
    <recommendedName>
        <fullName evidence="4">Ribosomal protein L7/L12 C-terminal domain-containing protein</fullName>
    </recommendedName>
</protein>
<sequence>METTVIIILAVVVMLLLLNVISLRSRLAQKSAADAVQIQENVSQDSDLNTRLRQHLKEGNKIKAIKELRMAHSLPLAEAKQYVDRLEQDLQG</sequence>
<evidence type="ECO:0000256" key="1">
    <source>
        <dbReference type="SAM" id="Phobius"/>
    </source>
</evidence>
<evidence type="ECO:0000313" key="3">
    <source>
        <dbReference type="Proteomes" id="UP001203665"/>
    </source>
</evidence>
<comment type="caution">
    <text evidence="2">The sequence shown here is derived from an EMBL/GenBank/DDBJ whole genome shotgun (WGS) entry which is preliminary data.</text>
</comment>
<dbReference type="Proteomes" id="UP001203665">
    <property type="component" value="Unassembled WGS sequence"/>
</dbReference>
<organism evidence="2 3">
    <name type="scientific">Alkalicoccobacillus plakortidis</name>
    <dbReference type="NCBI Taxonomy" id="444060"/>
    <lineage>
        <taxon>Bacteria</taxon>
        <taxon>Bacillati</taxon>
        <taxon>Bacillota</taxon>
        <taxon>Bacilli</taxon>
        <taxon>Bacillales</taxon>
        <taxon>Bacillaceae</taxon>
        <taxon>Alkalicoccobacillus</taxon>
    </lineage>
</organism>
<keyword evidence="3" id="KW-1185">Reference proteome</keyword>
<accession>A0ABT0XKT5</accession>
<reference evidence="2" key="1">
    <citation type="submission" date="2022-06" db="EMBL/GenBank/DDBJ databases">
        <title>Alkalicoccobacillus porphyridii sp. nov., isolated from a marine red alga, Porphyridium purpureum and reclassification of Shouchella plakortidis and Shouchella gibsonii as Alkalicoccobacillus plakortidis comb. nov. and Alkalicoccobacillus gibsonii comb. nov.</title>
        <authorList>
            <person name="Kim K.H."/>
            <person name="Lee J.K."/>
            <person name="Han D.M."/>
            <person name="Baek J.H."/>
            <person name="Jeon C.O."/>
        </authorList>
    </citation>
    <scope>NUCLEOTIDE SEQUENCE</scope>
    <source>
        <strain evidence="2">DSM 19153</strain>
    </source>
</reference>
<dbReference type="EMBL" id="JAMQJY010000001">
    <property type="protein sequence ID" value="MCM2675822.1"/>
    <property type="molecule type" value="Genomic_DNA"/>
</dbReference>
<keyword evidence="1" id="KW-0472">Membrane</keyword>